<keyword evidence="5" id="KW-0732">Signal</keyword>
<comment type="subcellular location">
    <subcellularLocation>
        <location evidence="1">Cell outer membrane</location>
    </subcellularLocation>
</comment>
<accession>A0ABX6K8T3</accession>
<evidence type="ECO:0000256" key="2">
    <source>
        <dbReference type="ARBA" id="ARBA00023136"/>
    </source>
</evidence>
<protein>
    <submittedName>
        <fullName evidence="7">OmpA family protein</fullName>
    </submittedName>
</protein>
<dbReference type="EMBL" id="CP050267">
    <property type="protein sequence ID" value="QIR07864.1"/>
    <property type="molecule type" value="Genomic_DNA"/>
</dbReference>
<dbReference type="InterPro" id="IPR050330">
    <property type="entry name" value="Bact_OuterMem_StrucFunc"/>
</dbReference>
<dbReference type="SUPFAM" id="SSF103088">
    <property type="entry name" value="OmpA-like"/>
    <property type="match status" value="1"/>
</dbReference>
<dbReference type="PROSITE" id="PS51123">
    <property type="entry name" value="OMPA_2"/>
    <property type="match status" value="1"/>
</dbReference>
<reference evidence="7 8" key="1">
    <citation type="submission" date="2020-03" db="EMBL/GenBank/DDBJ databases">
        <title>Genome mining reveals the biosynthetic pathways of PHA and ectoines of the halophilic strain Salinivibrio costicola M318 isolated from fermented shrimp paste.</title>
        <authorList>
            <person name="Doan T.V."/>
            <person name="Tran L.T."/>
            <person name="Trieu T.A."/>
            <person name="Nguyen Q.V."/>
            <person name="Quach T.N."/>
            <person name="Phi T.Q."/>
            <person name="Kumar S."/>
        </authorList>
    </citation>
    <scope>NUCLEOTIDE SEQUENCE [LARGE SCALE GENOMIC DNA]</scope>
    <source>
        <strain evidence="7 8">M318</strain>
    </source>
</reference>
<feature type="chain" id="PRO_5045933666" evidence="5">
    <location>
        <begin position="23"/>
        <end position="202"/>
    </location>
</feature>
<feature type="domain" description="OmpA-like" evidence="6">
    <location>
        <begin position="73"/>
        <end position="187"/>
    </location>
</feature>
<dbReference type="CDD" id="cd07185">
    <property type="entry name" value="OmpA_C-like"/>
    <property type="match status" value="1"/>
</dbReference>
<dbReference type="Proteomes" id="UP000501408">
    <property type="component" value="Chromosome 2"/>
</dbReference>
<dbReference type="InterPro" id="IPR006665">
    <property type="entry name" value="OmpA-like"/>
</dbReference>
<evidence type="ECO:0000256" key="4">
    <source>
        <dbReference type="PROSITE-ProRule" id="PRU00473"/>
    </source>
</evidence>
<sequence>MMRVLFYAVCISLLNGCGYAIMAPPVALQEHDVADADKDGVINARDRCEQTPIGAIVDNQGCPSYVEPDSAVQASETPATSLRVLFANDTAKVSPDYVTDITAMADFLTQYPGVSVRLTGHASAIGSPEYNLRLSRERARAVRAELVSAGIDPSRIDIDALGEANATHTDPNAPQDRRVSAELLNFKGDVEKAWTIFTRRPQ</sequence>
<dbReference type="PRINTS" id="PR01021">
    <property type="entry name" value="OMPADOMAIN"/>
</dbReference>
<keyword evidence="8" id="KW-1185">Reference proteome</keyword>
<gene>
    <name evidence="7" type="ORF">HBA18_15875</name>
</gene>
<evidence type="ECO:0000259" key="6">
    <source>
        <dbReference type="PROSITE" id="PS51123"/>
    </source>
</evidence>
<dbReference type="InterPro" id="IPR006664">
    <property type="entry name" value="OMP_bac"/>
</dbReference>
<name>A0ABX6K8T3_SALCS</name>
<evidence type="ECO:0000313" key="7">
    <source>
        <dbReference type="EMBL" id="QIR07864.1"/>
    </source>
</evidence>
<keyword evidence="2 4" id="KW-0472">Membrane</keyword>
<dbReference type="InterPro" id="IPR028974">
    <property type="entry name" value="TSP_type-3_rpt"/>
</dbReference>
<dbReference type="Gene3D" id="3.30.1330.60">
    <property type="entry name" value="OmpA-like domain"/>
    <property type="match status" value="1"/>
</dbReference>
<evidence type="ECO:0000256" key="5">
    <source>
        <dbReference type="SAM" id="SignalP"/>
    </source>
</evidence>
<evidence type="ECO:0000313" key="8">
    <source>
        <dbReference type="Proteomes" id="UP000501408"/>
    </source>
</evidence>
<dbReference type="PANTHER" id="PTHR30329:SF21">
    <property type="entry name" value="LIPOPROTEIN YIAD-RELATED"/>
    <property type="match status" value="1"/>
</dbReference>
<proteinExistence type="predicted"/>
<dbReference type="SUPFAM" id="SSF103647">
    <property type="entry name" value="TSP type-3 repeat"/>
    <property type="match status" value="1"/>
</dbReference>
<feature type="signal peptide" evidence="5">
    <location>
        <begin position="1"/>
        <end position="22"/>
    </location>
</feature>
<dbReference type="RefSeq" id="WP_167315356.1">
    <property type="nucleotide sequence ID" value="NZ_CP050267.1"/>
</dbReference>
<evidence type="ECO:0000256" key="3">
    <source>
        <dbReference type="ARBA" id="ARBA00023237"/>
    </source>
</evidence>
<organism evidence="7 8">
    <name type="scientific">Salinivibrio costicola</name>
    <name type="common">Vibrio costicola</name>
    <dbReference type="NCBI Taxonomy" id="51367"/>
    <lineage>
        <taxon>Bacteria</taxon>
        <taxon>Pseudomonadati</taxon>
        <taxon>Pseudomonadota</taxon>
        <taxon>Gammaproteobacteria</taxon>
        <taxon>Vibrionales</taxon>
        <taxon>Vibrionaceae</taxon>
        <taxon>Salinivibrio</taxon>
    </lineage>
</organism>
<dbReference type="PANTHER" id="PTHR30329">
    <property type="entry name" value="STATOR ELEMENT OF FLAGELLAR MOTOR COMPLEX"/>
    <property type="match status" value="1"/>
</dbReference>
<keyword evidence="3" id="KW-0998">Cell outer membrane</keyword>
<dbReference type="InterPro" id="IPR036737">
    <property type="entry name" value="OmpA-like_sf"/>
</dbReference>
<evidence type="ECO:0000256" key="1">
    <source>
        <dbReference type="ARBA" id="ARBA00004442"/>
    </source>
</evidence>
<dbReference type="Pfam" id="PF00691">
    <property type="entry name" value="OmpA"/>
    <property type="match status" value="1"/>
</dbReference>